<dbReference type="CDD" id="cd06261">
    <property type="entry name" value="TM_PBP2"/>
    <property type="match status" value="1"/>
</dbReference>
<feature type="transmembrane region" description="Helical" evidence="7">
    <location>
        <begin position="331"/>
        <end position="350"/>
    </location>
</feature>
<accession>A0A0X8JPE9</accession>
<evidence type="ECO:0000256" key="3">
    <source>
        <dbReference type="ARBA" id="ARBA00022475"/>
    </source>
</evidence>
<dbReference type="SUPFAM" id="SSF161098">
    <property type="entry name" value="MetI-like"/>
    <property type="match status" value="2"/>
</dbReference>
<comment type="subcellular location">
    <subcellularLocation>
        <location evidence="1 7">Cell membrane</location>
        <topology evidence="1 7">Multi-pass membrane protein</topology>
    </subcellularLocation>
</comment>
<feature type="transmembrane region" description="Helical" evidence="7">
    <location>
        <begin position="52"/>
        <end position="77"/>
    </location>
</feature>
<evidence type="ECO:0000256" key="5">
    <source>
        <dbReference type="ARBA" id="ARBA00022989"/>
    </source>
</evidence>
<dbReference type="OrthoDB" id="9795403at2"/>
<dbReference type="GO" id="GO:0055085">
    <property type="term" value="P:transmembrane transport"/>
    <property type="evidence" value="ECO:0007669"/>
    <property type="project" value="InterPro"/>
</dbReference>
<evidence type="ECO:0000256" key="6">
    <source>
        <dbReference type="ARBA" id="ARBA00023136"/>
    </source>
</evidence>
<dbReference type="Pfam" id="PF00528">
    <property type="entry name" value="BPD_transp_1"/>
    <property type="match status" value="1"/>
</dbReference>
<dbReference type="InterPro" id="IPR035906">
    <property type="entry name" value="MetI-like_sf"/>
</dbReference>
<dbReference type="PANTHER" id="PTHR30183">
    <property type="entry name" value="MOLYBDENUM TRANSPORT SYSTEM PERMEASE PROTEIN MODB"/>
    <property type="match status" value="1"/>
</dbReference>
<proteinExistence type="inferred from homology"/>
<name>A0A0X8JPE9_9BACT</name>
<organism evidence="9 10">
    <name type="scientific">Desulfomicrobium orale DSM 12838</name>
    <dbReference type="NCBI Taxonomy" id="888061"/>
    <lineage>
        <taxon>Bacteria</taxon>
        <taxon>Pseudomonadati</taxon>
        <taxon>Thermodesulfobacteriota</taxon>
        <taxon>Desulfovibrionia</taxon>
        <taxon>Desulfovibrionales</taxon>
        <taxon>Desulfomicrobiaceae</taxon>
        <taxon>Desulfomicrobium</taxon>
    </lineage>
</organism>
<feature type="transmembrane region" description="Helical" evidence="7">
    <location>
        <begin position="362"/>
        <end position="386"/>
    </location>
</feature>
<dbReference type="GO" id="GO:0005886">
    <property type="term" value="C:plasma membrane"/>
    <property type="evidence" value="ECO:0007669"/>
    <property type="project" value="UniProtKB-SubCell"/>
</dbReference>
<dbReference type="FunFam" id="1.10.3720.10:FF:000088">
    <property type="entry name" value="Iron(III) ABC transporter, permease protein"/>
    <property type="match status" value="1"/>
</dbReference>
<evidence type="ECO:0000256" key="4">
    <source>
        <dbReference type="ARBA" id="ARBA00022692"/>
    </source>
</evidence>
<feature type="transmembrane region" description="Helical" evidence="7">
    <location>
        <begin position="12"/>
        <end position="32"/>
    </location>
</feature>
<sequence>MRGAGVKSWKAAVLGIAVLAAAPVATIAAFLFTPSLDVWRHLASTVLPRYVLNSLTLMCGVGAGSLILGVGTAWLVCMNSFPLRRFFEWALIVPLAIPSYVIAFTYTGLLEYNGPAQVFLRGLFGWSTAADYWFPSIRSLPGAAVMMTLVFYPYVYLLSRAAFLEQSVCVLDAGRTLGLGAWRAFWRVALPLARPAVAGGLALVLMETLGDFGLASFFAVDTFVTGIYRTWLGQGRPAVAAQLGAVLMLFILALLVLERTSRRGRVSHTTGYYRQLPRYRLTGIKSCLAVCACSVPVLLGFLLPVGAMILWTWETLDFVDKRYLGMAMNSLALGGIGSVLAVGVAVVLAYGKRLVPGRLTAAAVQAASLGYAVPGAVIALGIMLPLTAADNFLATLIRKYFDVNAGLLLTGTWAALVFAYVVRFLAVAVNTVDASLQKVTPSMDGAARTLGLSPGRTLFRVHGPIMKGSLLTAGVLVFVDIMKELPATLMMRPFGLNTLALRSFELASDGLLRESASSSLAIVLAGIGPVILASTAIAGSRPGQRGGAPEENHVSAS</sequence>
<feature type="domain" description="ABC transmembrane type-1" evidence="8">
    <location>
        <begin position="51"/>
        <end position="258"/>
    </location>
</feature>
<evidence type="ECO:0000256" key="1">
    <source>
        <dbReference type="ARBA" id="ARBA00004651"/>
    </source>
</evidence>
<evidence type="ECO:0000256" key="2">
    <source>
        <dbReference type="ARBA" id="ARBA00022448"/>
    </source>
</evidence>
<feature type="transmembrane region" description="Helical" evidence="7">
    <location>
        <begin position="89"/>
        <end position="110"/>
    </location>
</feature>
<keyword evidence="5 7" id="KW-1133">Transmembrane helix</keyword>
<protein>
    <submittedName>
        <fullName evidence="9">Iron ABC transporter permease</fullName>
    </submittedName>
</protein>
<dbReference type="InterPro" id="IPR000515">
    <property type="entry name" value="MetI-like"/>
</dbReference>
<keyword evidence="10" id="KW-1185">Reference proteome</keyword>
<feature type="transmembrane region" description="Helical" evidence="7">
    <location>
        <begin position="520"/>
        <end position="539"/>
    </location>
</feature>
<feature type="transmembrane region" description="Helical" evidence="7">
    <location>
        <begin position="143"/>
        <end position="164"/>
    </location>
</feature>
<evidence type="ECO:0000313" key="10">
    <source>
        <dbReference type="Proteomes" id="UP000063964"/>
    </source>
</evidence>
<evidence type="ECO:0000259" key="8">
    <source>
        <dbReference type="PROSITE" id="PS50928"/>
    </source>
</evidence>
<dbReference type="PROSITE" id="PS50928">
    <property type="entry name" value="ABC_TM1"/>
    <property type="match status" value="2"/>
</dbReference>
<reference evidence="10" key="1">
    <citation type="submission" date="2016-02" db="EMBL/GenBank/DDBJ databases">
        <authorList>
            <person name="Holder M.E."/>
            <person name="Ajami N.J."/>
            <person name="Petrosino J.F."/>
        </authorList>
    </citation>
    <scope>NUCLEOTIDE SEQUENCE [LARGE SCALE GENOMIC DNA]</scope>
    <source>
        <strain evidence="10">DSM 12838</strain>
    </source>
</reference>
<dbReference type="Gene3D" id="1.10.3720.10">
    <property type="entry name" value="MetI-like"/>
    <property type="match status" value="2"/>
</dbReference>
<evidence type="ECO:0000313" key="9">
    <source>
        <dbReference type="EMBL" id="AMD92322.1"/>
    </source>
</evidence>
<keyword evidence="3" id="KW-1003">Cell membrane</keyword>
<feature type="transmembrane region" description="Helical" evidence="7">
    <location>
        <begin position="406"/>
        <end position="429"/>
    </location>
</feature>
<keyword evidence="2 7" id="KW-0813">Transport</keyword>
<comment type="similarity">
    <text evidence="7">Belongs to the binding-protein-dependent transport system permease family.</text>
</comment>
<keyword evidence="4 7" id="KW-0812">Transmembrane</keyword>
<dbReference type="STRING" id="888061.AXF15_03835"/>
<evidence type="ECO:0000256" key="7">
    <source>
        <dbReference type="RuleBase" id="RU363032"/>
    </source>
</evidence>
<dbReference type="Proteomes" id="UP000063964">
    <property type="component" value="Chromosome"/>
</dbReference>
<feature type="transmembrane region" description="Helical" evidence="7">
    <location>
        <begin position="287"/>
        <end position="311"/>
    </location>
</feature>
<keyword evidence="6 7" id="KW-0472">Membrane</keyword>
<feature type="transmembrane region" description="Helical" evidence="7">
    <location>
        <begin position="238"/>
        <end position="257"/>
    </location>
</feature>
<gene>
    <name evidence="9" type="ORF">AXF15_03835</name>
</gene>
<dbReference type="KEGG" id="doa:AXF15_03835"/>
<dbReference type="EMBL" id="CP014230">
    <property type="protein sequence ID" value="AMD92322.1"/>
    <property type="molecule type" value="Genomic_DNA"/>
</dbReference>
<dbReference type="PANTHER" id="PTHR30183:SF2">
    <property type="entry name" value="IRON UTILIZATION PROTEIN"/>
    <property type="match status" value="1"/>
</dbReference>
<feature type="transmembrane region" description="Helical" evidence="7">
    <location>
        <begin position="184"/>
        <end position="205"/>
    </location>
</feature>
<dbReference type="AlphaFoldDB" id="A0A0X8JPE9"/>
<feature type="domain" description="ABC transmembrane type-1" evidence="8">
    <location>
        <begin position="327"/>
        <end position="533"/>
    </location>
</feature>